<dbReference type="GO" id="GO:0010043">
    <property type="term" value="P:response to zinc ion"/>
    <property type="evidence" value="ECO:0007669"/>
    <property type="project" value="TreeGrafter"/>
</dbReference>
<feature type="transmembrane region" description="Helical" evidence="7">
    <location>
        <begin position="94"/>
        <end position="110"/>
    </location>
</feature>
<dbReference type="AlphaFoldDB" id="A0AAJ0UJE8"/>
<dbReference type="RefSeq" id="WP_201246627.1">
    <property type="nucleotide sequence ID" value="NZ_NHSF01000070.1"/>
</dbReference>
<reference evidence="8" key="1">
    <citation type="submission" date="2017-05" db="EMBL/GenBank/DDBJ databases">
        <authorList>
            <person name="Imhoff J.F."/>
            <person name="Rahn T."/>
            <person name="Kuenzel S."/>
            <person name="Neulinger S.C."/>
        </authorList>
    </citation>
    <scope>NUCLEOTIDE SEQUENCE</scope>
    <source>
        <strain evidence="8">DSM 4395</strain>
    </source>
</reference>
<feature type="transmembrane region" description="Helical" evidence="7">
    <location>
        <begin position="140"/>
        <end position="157"/>
    </location>
</feature>
<evidence type="ECO:0000256" key="4">
    <source>
        <dbReference type="ARBA" id="ARBA00022989"/>
    </source>
</evidence>
<dbReference type="PANTHER" id="PTHR30477">
    <property type="entry name" value="ABC-TRANSPORTER METAL-BINDING PROTEIN"/>
    <property type="match status" value="1"/>
</dbReference>
<keyword evidence="9" id="KW-1185">Reference proteome</keyword>
<proteinExistence type="inferred from homology"/>
<dbReference type="GO" id="GO:0055085">
    <property type="term" value="P:transmembrane transport"/>
    <property type="evidence" value="ECO:0007669"/>
    <property type="project" value="InterPro"/>
</dbReference>
<evidence type="ECO:0008006" key="10">
    <source>
        <dbReference type="Google" id="ProtNLM"/>
    </source>
</evidence>
<accession>A0AAJ0UJE8</accession>
<comment type="subcellular location">
    <subcellularLocation>
        <location evidence="6">Cell membrane</location>
        <topology evidence="6">Multi-pass membrane protein</topology>
    </subcellularLocation>
    <subcellularLocation>
        <location evidence="1">Membrane</location>
        <topology evidence="1">Multi-pass membrane protein</topology>
    </subcellularLocation>
</comment>
<sequence>MAEFFNALVQHGFLQQALVAGLLASIGCGLIGPFVVVKRITFLAGGIAHSVLAGMGAALFYGYDPLSGALAAAVVAALLIGWVRLRWRTGEDTAIGALWAIGMAVGILFVSQTPGYATDLMSFLFGNILLVPTRELGFMAMLDLVLLVTVALFYRHFVAIAFDDEFARLRGVPVDFFYLLLLVLVAVTVVLMIQVVGLILVIALLTLPAAVAGQWTRTLAGMMIGATLIGALLTSGGLALSYAPDLPTGPTIILLAGALYLVSAMTASVRAKRRARRALRATTTP</sequence>
<keyword evidence="6" id="KW-0813">Transport</keyword>
<gene>
    <name evidence="8" type="ORF">CCR82_14970</name>
</gene>
<dbReference type="SUPFAM" id="SSF81345">
    <property type="entry name" value="ABC transporter involved in vitamin B12 uptake, BtuC"/>
    <property type="match status" value="1"/>
</dbReference>
<dbReference type="InterPro" id="IPR037294">
    <property type="entry name" value="ABC_BtuC-like"/>
</dbReference>
<dbReference type="Gene3D" id="1.10.3470.10">
    <property type="entry name" value="ABC transporter involved in vitamin B12 uptake, BtuC"/>
    <property type="match status" value="1"/>
</dbReference>
<organism evidence="8 9">
    <name type="scientific">Halochromatium salexigens</name>
    <name type="common">Chromatium salexigens</name>
    <dbReference type="NCBI Taxonomy" id="49447"/>
    <lineage>
        <taxon>Bacteria</taxon>
        <taxon>Pseudomonadati</taxon>
        <taxon>Pseudomonadota</taxon>
        <taxon>Gammaproteobacteria</taxon>
        <taxon>Chromatiales</taxon>
        <taxon>Chromatiaceae</taxon>
        <taxon>Halochromatium</taxon>
    </lineage>
</organism>
<feature type="transmembrane region" description="Helical" evidence="7">
    <location>
        <begin position="219"/>
        <end position="240"/>
    </location>
</feature>
<evidence type="ECO:0000313" key="9">
    <source>
        <dbReference type="Proteomes" id="UP001296967"/>
    </source>
</evidence>
<keyword evidence="5 7" id="KW-0472">Membrane</keyword>
<dbReference type="PANTHER" id="PTHR30477:SF18">
    <property type="entry name" value="METAL TRANSPORT SYSTEM MEMBRANE PROTEIN CT_417-RELATED"/>
    <property type="match status" value="1"/>
</dbReference>
<keyword evidence="4 7" id="KW-1133">Transmembrane helix</keyword>
<evidence type="ECO:0000256" key="1">
    <source>
        <dbReference type="ARBA" id="ARBA00004141"/>
    </source>
</evidence>
<dbReference type="GO" id="GO:0043190">
    <property type="term" value="C:ATP-binding cassette (ABC) transporter complex"/>
    <property type="evidence" value="ECO:0007669"/>
    <property type="project" value="InterPro"/>
</dbReference>
<dbReference type="InterPro" id="IPR001626">
    <property type="entry name" value="ABC_TroCD"/>
</dbReference>
<keyword evidence="3 6" id="KW-0812">Transmembrane</keyword>
<protein>
    <recommendedName>
        <fullName evidence="10">Metal ABC transporter permease</fullName>
    </recommendedName>
</protein>
<evidence type="ECO:0000313" key="8">
    <source>
        <dbReference type="EMBL" id="MBK5931790.1"/>
    </source>
</evidence>
<evidence type="ECO:0000256" key="6">
    <source>
        <dbReference type="RuleBase" id="RU003943"/>
    </source>
</evidence>
<feature type="transmembrane region" description="Helical" evidence="7">
    <location>
        <begin position="177"/>
        <end position="207"/>
    </location>
</feature>
<evidence type="ECO:0000256" key="7">
    <source>
        <dbReference type="SAM" id="Phobius"/>
    </source>
</evidence>
<evidence type="ECO:0000256" key="2">
    <source>
        <dbReference type="ARBA" id="ARBA00008034"/>
    </source>
</evidence>
<dbReference type="Pfam" id="PF00950">
    <property type="entry name" value="ABC-3"/>
    <property type="match status" value="1"/>
</dbReference>
<feature type="transmembrane region" description="Helical" evidence="7">
    <location>
        <begin position="69"/>
        <end position="87"/>
    </location>
</feature>
<dbReference type="CDD" id="cd06550">
    <property type="entry name" value="TM_ABC_iron-siderophores_like"/>
    <property type="match status" value="1"/>
</dbReference>
<dbReference type="Proteomes" id="UP001296967">
    <property type="component" value="Unassembled WGS sequence"/>
</dbReference>
<comment type="caution">
    <text evidence="8">The sequence shown here is derived from an EMBL/GenBank/DDBJ whole genome shotgun (WGS) entry which is preliminary data.</text>
</comment>
<dbReference type="EMBL" id="NHSF01000070">
    <property type="protein sequence ID" value="MBK5931790.1"/>
    <property type="molecule type" value="Genomic_DNA"/>
</dbReference>
<evidence type="ECO:0000256" key="3">
    <source>
        <dbReference type="ARBA" id="ARBA00022692"/>
    </source>
</evidence>
<name>A0AAJ0UJE8_HALSE</name>
<feature type="transmembrane region" description="Helical" evidence="7">
    <location>
        <begin position="13"/>
        <end position="35"/>
    </location>
</feature>
<feature type="transmembrane region" description="Helical" evidence="7">
    <location>
        <begin position="42"/>
        <end position="63"/>
    </location>
</feature>
<reference evidence="8" key="2">
    <citation type="journal article" date="2020" name="Microorganisms">
        <title>Osmotic Adaptation and Compatible Solute Biosynthesis of Phototrophic Bacteria as Revealed from Genome Analyses.</title>
        <authorList>
            <person name="Imhoff J.F."/>
            <person name="Rahn T."/>
            <person name="Kunzel S."/>
            <person name="Keller A."/>
            <person name="Neulinger S.C."/>
        </authorList>
    </citation>
    <scope>NUCLEOTIDE SEQUENCE</scope>
    <source>
        <strain evidence="8">DSM 4395</strain>
    </source>
</reference>
<feature type="transmembrane region" description="Helical" evidence="7">
    <location>
        <begin position="252"/>
        <end position="271"/>
    </location>
</feature>
<comment type="similarity">
    <text evidence="2 6">Belongs to the ABC-3 integral membrane protein family.</text>
</comment>
<evidence type="ECO:0000256" key="5">
    <source>
        <dbReference type="ARBA" id="ARBA00023136"/>
    </source>
</evidence>